<accession>A0A481YRQ9</accession>
<dbReference type="GO" id="GO:0003906">
    <property type="term" value="F:DNA-(apurinic or apyrimidinic site) endonuclease activity"/>
    <property type="evidence" value="ECO:0007669"/>
    <property type="project" value="TreeGrafter"/>
</dbReference>
<dbReference type="GO" id="GO:0003677">
    <property type="term" value="F:DNA binding"/>
    <property type="evidence" value="ECO:0007669"/>
    <property type="project" value="InterPro"/>
</dbReference>
<dbReference type="InterPro" id="IPR001719">
    <property type="entry name" value="AP_endonuc_2"/>
</dbReference>
<evidence type="ECO:0000256" key="3">
    <source>
        <dbReference type="ARBA" id="ARBA00022723"/>
    </source>
</evidence>
<dbReference type="PANTHER" id="PTHR21445:SF0">
    <property type="entry name" value="APURINIC-APYRIMIDINIC ENDONUCLEASE"/>
    <property type="match status" value="1"/>
</dbReference>
<dbReference type="PANTHER" id="PTHR21445">
    <property type="entry name" value="ENDONUCLEASE IV ENDODEOXYRIBONUCLEASE IV"/>
    <property type="match status" value="1"/>
</dbReference>
<dbReference type="PROSITE" id="PS00731">
    <property type="entry name" value="AP_NUCLEASE_F2_3"/>
    <property type="match status" value="1"/>
</dbReference>
<proteinExistence type="inferred from homology"/>
<dbReference type="SMART" id="SM00518">
    <property type="entry name" value="AP2Ec"/>
    <property type="match status" value="1"/>
</dbReference>
<dbReference type="GO" id="GO:0008081">
    <property type="term" value="F:phosphoric diester hydrolase activity"/>
    <property type="evidence" value="ECO:0007669"/>
    <property type="project" value="TreeGrafter"/>
</dbReference>
<dbReference type="Pfam" id="PF01261">
    <property type="entry name" value="AP_endonuc_2"/>
    <property type="match status" value="1"/>
</dbReference>
<evidence type="ECO:0000256" key="7">
    <source>
        <dbReference type="ARBA" id="ARBA00023204"/>
    </source>
</evidence>
<keyword evidence="3" id="KW-0479">Metal-binding</keyword>
<evidence type="ECO:0000256" key="4">
    <source>
        <dbReference type="ARBA" id="ARBA00022763"/>
    </source>
</evidence>
<protein>
    <submittedName>
        <fullName evidence="9">AP (Apurinic) endonuclease family 2</fullName>
    </submittedName>
</protein>
<dbReference type="InterPro" id="IPR036237">
    <property type="entry name" value="Xyl_isomerase-like_sf"/>
</dbReference>
<keyword evidence="9" id="KW-0255">Endonuclease</keyword>
<keyword evidence="5" id="KW-0378">Hydrolase</keyword>
<keyword evidence="9" id="KW-0540">Nuclease</keyword>
<dbReference type="Gene3D" id="3.20.20.150">
    <property type="entry name" value="Divalent-metal-dependent TIM barrel enzymes"/>
    <property type="match status" value="2"/>
</dbReference>
<comment type="cofactor">
    <cofactor evidence="1">
        <name>Zn(2+)</name>
        <dbReference type="ChEBI" id="CHEBI:29105"/>
    </cofactor>
</comment>
<organism evidence="9">
    <name type="scientific">Pithovirus LCDPAC02</name>
    <dbReference type="NCBI Taxonomy" id="2506601"/>
    <lineage>
        <taxon>Viruses</taxon>
        <taxon>Pithoviruses</taxon>
    </lineage>
</organism>
<evidence type="ECO:0000259" key="8">
    <source>
        <dbReference type="Pfam" id="PF01261"/>
    </source>
</evidence>
<dbReference type="GO" id="GO:0008270">
    <property type="term" value="F:zinc ion binding"/>
    <property type="evidence" value="ECO:0007669"/>
    <property type="project" value="InterPro"/>
</dbReference>
<keyword evidence="4" id="KW-0227">DNA damage</keyword>
<evidence type="ECO:0000256" key="5">
    <source>
        <dbReference type="ARBA" id="ARBA00022801"/>
    </source>
</evidence>
<evidence type="ECO:0000256" key="1">
    <source>
        <dbReference type="ARBA" id="ARBA00001947"/>
    </source>
</evidence>
<gene>
    <name evidence="9" type="ORF">LCDPAC02_03350</name>
</gene>
<keyword evidence="6" id="KW-0862">Zinc</keyword>
<evidence type="ECO:0000256" key="6">
    <source>
        <dbReference type="ARBA" id="ARBA00022833"/>
    </source>
</evidence>
<dbReference type="InterPro" id="IPR013022">
    <property type="entry name" value="Xyl_isomerase-like_TIM-brl"/>
</dbReference>
<dbReference type="SUPFAM" id="SSF51658">
    <property type="entry name" value="Xylose isomerase-like"/>
    <property type="match status" value="2"/>
</dbReference>
<dbReference type="GO" id="GO:0006284">
    <property type="term" value="P:base-excision repair"/>
    <property type="evidence" value="ECO:0007669"/>
    <property type="project" value="TreeGrafter"/>
</dbReference>
<sequence length="417" mass="49130">MTTLKFYNLFQKINIQFKNLSIIEELDIITKDINDKSSILVPKKYGIVTYKDKTLCDTLITYLEDRIPNIFLHNYSEILKTHAFQFMLGGHYGNIKVNEYDIINTRELIDDTGILVFSHGSHVFNPSNISTKIDCIIDDLKMCQKLGFKGTVIHTGKTNQTCKCITCITQNKSHLHFSEEDILDFETRFELFDFFNKGFIKRLELIIFEYGSVEEFEKEFFKLENLNLKYEKNIFYLLKQEYELNKIGKYSYINRNGKKTNCSYSIPGKKIKYSEELGIKHMKNTIKKILEYTTEDCPLILETPAGKGTELLTEFSDFIRFYRCFKKKNLKICIDTCHVWDSGYNPYEYLTKFHQKYSDSIALVHFNGSQNELGSRKDRHIHPYSIHSKIPIDIIYKVECYCLEHEIPMVMEVKYDI</sequence>
<evidence type="ECO:0000256" key="2">
    <source>
        <dbReference type="ARBA" id="ARBA00005340"/>
    </source>
</evidence>
<feature type="domain" description="Xylose isomerase-like TIM barrel" evidence="8">
    <location>
        <begin position="266"/>
        <end position="382"/>
    </location>
</feature>
<name>A0A481YRQ9_9VIRU</name>
<dbReference type="EMBL" id="MK500303">
    <property type="protein sequence ID" value="QBK85136.1"/>
    <property type="molecule type" value="Genomic_DNA"/>
</dbReference>
<evidence type="ECO:0000313" key="9">
    <source>
        <dbReference type="EMBL" id="QBK85136.1"/>
    </source>
</evidence>
<keyword evidence="7" id="KW-0234">DNA repair</keyword>
<comment type="similarity">
    <text evidence="2">Belongs to the AP endonuclease 2 family.</text>
</comment>
<dbReference type="InterPro" id="IPR018246">
    <property type="entry name" value="AP_endonuc_F2_Zn_BS"/>
</dbReference>
<reference evidence="9" key="1">
    <citation type="journal article" date="2019" name="MBio">
        <title>Virus Genomes from Deep Sea Sediments Expand the Ocean Megavirome and Support Independent Origins of Viral Gigantism.</title>
        <authorList>
            <person name="Backstrom D."/>
            <person name="Yutin N."/>
            <person name="Jorgensen S.L."/>
            <person name="Dharamshi J."/>
            <person name="Homa F."/>
            <person name="Zaremba-Niedwiedzka K."/>
            <person name="Spang A."/>
            <person name="Wolf Y.I."/>
            <person name="Koonin E.V."/>
            <person name="Ettema T.J."/>
        </authorList>
    </citation>
    <scope>NUCLEOTIDE SEQUENCE</scope>
</reference>